<dbReference type="InterPro" id="IPR041465">
    <property type="entry name" value="SfsA_N"/>
</dbReference>
<dbReference type="FunFam" id="2.40.50.580:FF:000001">
    <property type="entry name" value="Sugar fermentation stimulation protein A"/>
    <property type="match status" value="1"/>
</dbReference>
<sequence length="232" mass="25594">MFFNPPLATATLVQRYKRFLVDVKLSDGQILTIHCPNTGSMRSCSTPGSLVAFSHSDNPGRKYPHTLEMVQDRDTWVGVNTSRTNSLVAEAVEMGRIPEFQYVDHIKREVTVAKGSRLDLAISRGEETTYVEVKNCSLVEKGIAMFPDAVTSRGTKHLHELMTLANNGHGACIFFLVQRLDAKSFAPAKHIDLLYSETLKEAAAKGVSVLAYQAEVSLTGIEVVKRLPCNLN</sequence>
<dbReference type="PANTHER" id="PTHR30545:SF2">
    <property type="entry name" value="SUGAR FERMENTATION STIMULATION PROTEIN A"/>
    <property type="match status" value="1"/>
</dbReference>
<gene>
    <name evidence="1" type="primary">sfsA</name>
    <name evidence="4" type="ORF">SAMN02745220_04318</name>
</gene>
<proteinExistence type="inferred from homology"/>
<dbReference type="GO" id="GO:0003677">
    <property type="term" value="F:DNA binding"/>
    <property type="evidence" value="ECO:0007669"/>
    <property type="project" value="InterPro"/>
</dbReference>
<dbReference type="Gene3D" id="3.40.1350.60">
    <property type="match status" value="1"/>
</dbReference>
<dbReference type="EMBL" id="FRFE01000030">
    <property type="protein sequence ID" value="SHO51983.1"/>
    <property type="molecule type" value="Genomic_DNA"/>
</dbReference>
<evidence type="ECO:0000313" key="5">
    <source>
        <dbReference type="Proteomes" id="UP000184603"/>
    </source>
</evidence>
<dbReference type="RefSeq" id="WP_073615729.1">
    <property type="nucleotide sequence ID" value="NZ_FRFE01000030.1"/>
</dbReference>
<dbReference type="NCBIfam" id="TIGR00230">
    <property type="entry name" value="sfsA"/>
    <property type="match status" value="1"/>
</dbReference>
<reference evidence="4 5" key="1">
    <citation type="submission" date="2016-12" db="EMBL/GenBank/DDBJ databases">
        <authorList>
            <person name="Song W.-J."/>
            <person name="Kurnit D.M."/>
        </authorList>
    </citation>
    <scope>NUCLEOTIDE SEQUENCE [LARGE SCALE GENOMIC DNA]</scope>
    <source>
        <strain evidence="4 5">DSM 18488</strain>
    </source>
</reference>
<dbReference type="PANTHER" id="PTHR30545">
    <property type="entry name" value="SUGAR FERMENTATION STIMULATION PROTEIN A"/>
    <property type="match status" value="1"/>
</dbReference>
<organism evidence="4 5">
    <name type="scientific">Desulfopila aestuarii DSM 18488</name>
    <dbReference type="NCBI Taxonomy" id="1121416"/>
    <lineage>
        <taxon>Bacteria</taxon>
        <taxon>Pseudomonadati</taxon>
        <taxon>Thermodesulfobacteriota</taxon>
        <taxon>Desulfobulbia</taxon>
        <taxon>Desulfobulbales</taxon>
        <taxon>Desulfocapsaceae</taxon>
        <taxon>Desulfopila</taxon>
    </lineage>
</organism>
<keyword evidence="5" id="KW-1185">Reference proteome</keyword>
<dbReference type="Proteomes" id="UP000184603">
    <property type="component" value="Unassembled WGS sequence"/>
</dbReference>
<feature type="domain" description="Sugar fermentation stimulation protein C-terminal" evidence="2">
    <location>
        <begin position="83"/>
        <end position="218"/>
    </location>
</feature>
<accession>A0A1M7YHA3</accession>
<protein>
    <recommendedName>
        <fullName evidence="1">Sugar fermentation stimulation protein homolog</fullName>
    </recommendedName>
</protein>
<dbReference type="AlphaFoldDB" id="A0A1M7YHA3"/>
<dbReference type="Gene3D" id="2.40.50.580">
    <property type="match status" value="1"/>
</dbReference>
<evidence type="ECO:0000259" key="2">
    <source>
        <dbReference type="Pfam" id="PF03749"/>
    </source>
</evidence>
<dbReference type="OrthoDB" id="9802365at2"/>
<dbReference type="Pfam" id="PF03749">
    <property type="entry name" value="SfsA"/>
    <property type="match status" value="1"/>
</dbReference>
<dbReference type="HAMAP" id="MF_00095">
    <property type="entry name" value="SfsA"/>
    <property type="match status" value="1"/>
</dbReference>
<name>A0A1M7YHA3_9BACT</name>
<dbReference type="STRING" id="1121416.SAMN02745220_04318"/>
<dbReference type="InterPro" id="IPR005224">
    <property type="entry name" value="SfsA"/>
</dbReference>
<feature type="domain" description="SfsA N-terminal OB" evidence="3">
    <location>
        <begin position="13"/>
        <end position="79"/>
    </location>
</feature>
<evidence type="ECO:0000256" key="1">
    <source>
        <dbReference type="HAMAP-Rule" id="MF_00095"/>
    </source>
</evidence>
<dbReference type="CDD" id="cd22359">
    <property type="entry name" value="SfsA-like_bacterial"/>
    <property type="match status" value="1"/>
</dbReference>
<dbReference type="InterPro" id="IPR040452">
    <property type="entry name" value="SfsA_C"/>
</dbReference>
<evidence type="ECO:0000313" key="4">
    <source>
        <dbReference type="EMBL" id="SHO51983.1"/>
    </source>
</evidence>
<evidence type="ECO:0000259" key="3">
    <source>
        <dbReference type="Pfam" id="PF17746"/>
    </source>
</evidence>
<dbReference type="Pfam" id="PF17746">
    <property type="entry name" value="SfsA_N"/>
    <property type="match status" value="1"/>
</dbReference>
<comment type="similarity">
    <text evidence="1">Belongs to the SfsA family.</text>
</comment>